<dbReference type="InterPro" id="IPR000172">
    <property type="entry name" value="GMC_OxRdtase_N"/>
</dbReference>
<dbReference type="AlphaFoldDB" id="A0A931N6G6"/>
<dbReference type="EMBL" id="JADMLG010000019">
    <property type="protein sequence ID" value="MBH0780949.1"/>
    <property type="molecule type" value="Genomic_DNA"/>
</dbReference>
<keyword evidence="4 5" id="KW-0274">FAD</keyword>
<dbReference type="GO" id="GO:0050660">
    <property type="term" value="F:flavin adenine dinucleotide binding"/>
    <property type="evidence" value="ECO:0007669"/>
    <property type="project" value="InterPro"/>
</dbReference>
<evidence type="ECO:0000256" key="3">
    <source>
        <dbReference type="ARBA" id="ARBA00022630"/>
    </source>
</evidence>
<reference evidence="8" key="1">
    <citation type="submission" date="2020-11" db="EMBL/GenBank/DDBJ databases">
        <title>Nocardia NEAU-351.nov., a novel actinomycete isolated from the cow dung.</title>
        <authorList>
            <person name="Zhang X."/>
        </authorList>
    </citation>
    <scope>NUCLEOTIDE SEQUENCE</scope>
    <source>
        <strain evidence="8">NEAU-351</strain>
    </source>
</reference>
<evidence type="ECO:0000259" key="7">
    <source>
        <dbReference type="PROSITE" id="PS00623"/>
    </source>
</evidence>
<evidence type="ECO:0000256" key="5">
    <source>
        <dbReference type="PIRSR" id="PIRSR000137-2"/>
    </source>
</evidence>
<sequence>MVDTLIVGAGTAGCLLAARLSERPEHRVHVVEAGPVWSDVRAVPSEVLRADVMPIGPESPWVWRYPARLADAGPDSGSRDVDAELVRGRLLGGSGAVNGGYFVRAIAEDFAAWSAAVGGSALWSPDAVFPVYRQIERDLDFGAAPGHGDDGPVPVRRTSNPAPAGLEFAAAAAAAGFPEIPDLNAPPESLPRIGFGPVPCNVEDGVLVGTGPACLLPVAGRPNLTVAGAITVTRIRFRGDRAVGVEFVARGRAGVLDADRVVVCAGAVESAALLLRSGIGDPTRLRELGIPVVAPAPVGEWFTDHPEIGVEYRRAGIARGTGVPVEYVLHHDAIEIRPYAFGFGADPDTHRVGVALMRPRAAGRLRLVSADPTAPPRLEHRYLSSASDRDALRAGVALAADLIAAIPGARLSPGWRGRVEDRALYADLATSQHLSGTCRMGAADDERAVVDERCRVRGVRGVSVVDLSVAPVALSRGPQATVMMLAQQVANHFAA</sequence>
<dbReference type="PANTHER" id="PTHR11552">
    <property type="entry name" value="GLUCOSE-METHANOL-CHOLINE GMC OXIDOREDUCTASE"/>
    <property type="match status" value="1"/>
</dbReference>
<dbReference type="Gene3D" id="3.50.50.60">
    <property type="entry name" value="FAD/NAD(P)-binding domain"/>
    <property type="match status" value="1"/>
</dbReference>
<evidence type="ECO:0000256" key="6">
    <source>
        <dbReference type="RuleBase" id="RU003968"/>
    </source>
</evidence>
<dbReference type="PANTHER" id="PTHR11552:SF147">
    <property type="entry name" value="CHOLINE DEHYDROGENASE, MITOCHONDRIAL"/>
    <property type="match status" value="1"/>
</dbReference>
<evidence type="ECO:0000256" key="1">
    <source>
        <dbReference type="ARBA" id="ARBA00001974"/>
    </source>
</evidence>
<keyword evidence="8" id="KW-0560">Oxidoreductase</keyword>
<feature type="binding site" evidence="5">
    <location>
        <position position="232"/>
    </location>
    <ligand>
        <name>FAD</name>
        <dbReference type="ChEBI" id="CHEBI:57692"/>
    </ligand>
</feature>
<protein>
    <submittedName>
        <fullName evidence="8">Mycofactocin system GMC family oxidoreductase MftG</fullName>
        <ecNumber evidence="8">1.-.-.-</ecNumber>
    </submittedName>
</protein>
<name>A0A931N6G6_9NOCA</name>
<dbReference type="GO" id="GO:0016614">
    <property type="term" value="F:oxidoreductase activity, acting on CH-OH group of donors"/>
    <property type="evidence" value="ECO:0007669"/>
    <property type="project" value="InterPro"/>
</dbReference>
<dbReference type="PROSITE" id="PS00623">
    <property type="entry name" value="GMC_OXRED_1"/>
    <property type="match status" value="1"/>
</dbReference>
<feature type="binding site" evidence="5">
    <location>
        <begin position="478"/>
        <end position="479"/>
    </location>
    <ligand>
        <name>FAD</name>
        <dbReference type="ChEBI" id="CHEBI:57692"/>
    </ligand>
</feature>
<comment type="similarity">
    <text evidence="2 6">Belongs to the GMC oxidoreductase family.</text>
</comment>
<dbReference type="Gene3D" id="3.30.410.40">
    <property type="match status" value="1"/>
</dbReference>
<evidence type="ECO:0000256" key="2">
    <source>
        <dbReference type="ARBA" id="ARBA00010790"/>
    </source>
</evidence>
<comment type="cofactor">
    <cofactor evidence="1 5">
        <name>FAD</name>
        <dbReference type="ChEBI" id="CHEBI:57692"/>
    </cofactor>
</comment>
<dbReference type="EC" id="1.-.-.-" evidence="8"/>
<dbReference type="RefSeq" id="WP_196153257.1">
    <property type="nucleotide sequence ID" value="NZ_JADMLG010000019.1"/>
</dbReference>
<dbReference type="InterPro" id="IPR023978">
    <property type="entry name" value="GMC_oxidoreductase_bact"/>
</dbReference>
<keyword evidence="9" id="KW-1185">Reference proteome</keyword>
<accession>A0A931N6G6</accession>
<organism evidence="8 9">
    <name type="scientific">Nocardia bovistercoris</name>
    <dbReference type="NCBI Taxonomy" id="2785916"/>
    <lineage>
        <taxon>Bacteria</taxon>
        <taxon>Bacillati</taxon>
        <taxon>Actinomycetota</taxon>
        <taxon>Actinomycetes</taxon>
        <taxon>Mycobacteriales</taxon>
        <taxon>Nocardiaceae</taxon>
        <taxon>Nocardia</taxon>
    </lineage>
</organism>
<dbReference type="InterPro" id="IPR036188">
    <property type="entry name" value="FAD/NAD-bd_sf"/>
</dbReference>
<evidence type="ECO:0000313" key="8">
    <source>
        <dbReference type="EMBL" id="MBH0780949.1"/>
    </source>
</evidence>
<dbReference type="Pfam" id="PF05199">
    <property type="entry name" value="GMC_oxred_C"/>
    <property type="match status" value="1"/>
</dbReference>
<feature type="domain" description="Glucose-methanol-choline oxidoreductase N-terminal" evidence="7">
    <location>
        <begin position="88"/>
        <end position="111"/>
    </location>
</feature>
<evidence type="ECO:0000256" key="4">
    <source>
        <dbReference type="ARBA" id="ARBA00022827"/>
    </source>
</evidence>
<dbReference type="SUPFAM" id="SSF51905">
    <property type="entry name" value="FAD/NAD(P)-binding domain"/>
    <property type="match status" value="1"/>
</dbReference>
<gene>
    <name evidence="8" type="primary">mftG</name>
    <name evidence="8" type="ORF">IT779_32230</name>
</gene>
<dbReference type="SUPFAM" id="SSF54373">
    <property type="entry name" value="FAD-linked reductases, C-terminal domain"/>
    <property type="match status" value="1"/>
</dbReference>
<dbReference type="PIRSF" id="PIRSF000137">
    <property type="entry name" value="Alcohol_oxidase"/>
    <property type="match status" value="1"/>
</dbReference>
<evidence type="ECO:0000313" key="9">
    <source>
        <dbReference type="Proteomes" id="UP000655751"/>
    </source>
</evidence>
<dbReference type="InterPro" id="IPR012132">
    <property type="entry name" value="GMC_OxRdtase"/>
</dbReference>
<comment type="caution">
    <text evidence="8">The sequence shown here is derived from an EMBL/GenBank/DDBJ whole genome shotgun (WGS) entry which is preliminary data.</text>
</comment>
<proteinExistence type="inferred from homology"/>
<keyword evidence="3 6" id="KW-0285">Flavoprotein</keyword>
<dbReference type="Proteomes" id="UP000655751">
    <property type="component" value="Unassembled WGS sequence"/>
</dbReference>
<dbReference type="NCBIfam" id="TIGR03970">
    <property type="entry name" value="Rv0697"/>
    <property type="match status" value="1"/>
</dbReference>
<dbReference type="InterPro" id="IPR007867">
    <property type="entry name" value="GMC_OxRtase_C"/>
</dbReference>
<dbReference type="Pfam" id="PF00732">
    <property type="entry name" value="GMC_oxred_N"/>
    <property type="match status" value="1"/>
</dbReference>